<name>E4XNE6_OIKDI</name>
<proteinExistence type="predicted"/>
<feature type="compositionally biased region" description="Basic and acidic residues" evidence="1">
    <location>
        <begin position="203"/>
        <end position="212"/>
    </location>
</feature>
<protein>
    <submittedName>
        <fullName evidence="2">Uncharacterized protein</fullName>
    </submittedName>
</protein>
<evidence type="ECO:0000256" key="1">
    <source>
        <dbReference type="SAM" id="MobiDB-lite"/>
    </source>
</evidence>
<dbReference type="CDD" id="cd23539">
    <property type="entry name" value="TFP_LU_ECD_CinHb4_like"/>
    <property type="match status" value="1"/>
</dbReference>
<dbReference type="OrthoDB" id="10444585at2759"/>
<dbReference type="AlphaFoldDB" id="E4XNE6"/>
<keyword evidence="3" id="KW-1185">Reference proteome</keyword>
<sequence>MKLLTIIPIWAKAQDIYYDYDGSGENYEYENSNVNARNRVSAGSDFDVTEKEIQEAKENLKLEFEGSGMTNKDLIGTFSFETGGYSYEDGQAIAELLDEYGRAKKPVRKPTKKPTKKPSKKPTKKPTKQPKTVKPKTTTTTTTSTTTRTTTPEPTTTEILTTSFTTTSTTVATKKVSFSDQFAFLAAGNSQNANGAFGLFGNSKEEQEQERGKKNKNKKSNKNQVVGSYDNYQNYFQAQLKNEEDFSCWTCSRSYWEKDSTGDMYADCRTHGEMITCPKQKEDLGSDHFSSANSCQVTERRFFGIVTELHVGCKQTRACQANFNQNKMNGR</sequence>
<dbReference type="InParanoid" id="E4XNE6"/>
<dbReference type="EMBL" id="FN653083">
    <property type="protein sequence ID" value="CBY11384.1"/>
    <property type="molecule type" value="Genomic_DNA"/>
</dbReference>
<accession>E4XNE6</accession>
<feature type="compositionally biased region" description="Basic residues" evidence="1">
    <location>
        <begin position="103"/>
        <end position="134"/>
    </location>
</feature>
<gene>
    <name evidence="2" type="ORF">GSOID_T00015703001</name>
</gene>
<dbReference type="Proteomes" id="UP000001307">
    <property type="component" value="Unassembled WGS sequence"/>
</dbReference>
<feature type="region of interest" description="Disordered" evidence="1">
    <location>
        <begin position="101"/>
        <end position="158"/>
    </location>
</feature>
<feature type="compositionally biased region" description="Low complexity" evidence="1">
    <location>
        <begin position="135"/>
        <end position="158"/>
    </location>
</feature>
<reference evidence="2" key="1">
    <citation type="journal article" date="2010" name="Science">
        <title>Plasticity of animal genome architecture unmasked by rapid evolution of a pelagic tunicate.</title>
        <authorList>
            <person name="Denoeud F."/>
            <person name="Henriet S."/>
            <person name="Mungpakdee S."/>
            <person name="Aury J.M."/>
            <person name="Da Silva C."/>
            <person name="Brinkmann H."/>
            <person name="Mikhaleva J."/>
            <person name="Olsen L.C."/>
            <person name="Jubin C."/>
            <person name="Canestro C."/>
            <person name="Bouquet J.M."/>
            <person name="Danks G."/>
            <person name="Poulain J."/>
            <person name="Campsteijn C."/>
            <person name="Adamski M."/>
            <person name="Cross I."/>
            <person name="Yadetie F."/>
            <person name="Muffato M."/>
            <person name="Louis A."/>
            <person name="Butcher S."/>
            <person name="Tsagkogeorga G."/>
            <person name="Konrad A."/>
            <person name="Singh S."/>
            <person name="Jensen M.F."/>
            <person name="Cong E.H."/>
            <person name="Eikeseth-Otteraa H."/>
            <person name="Noel B."/>
            <person name="Anthouard V."/>
            <person name="Porcel B.M."/>
            <person name="Kachouri-Lafond R."/>
            <person name="Nishino A."/>
            <person name="Ugolini M."/>
            <person name="Chourrout P."/>
            <person name="Nishida H."/>
            <person name="Aasland R."/>
            <person name="Huzurbazar S."/>
            <person name="Westhof E."/>
            <person name="Delsuc F."/>
            <person name="Lehrach H."/>
            <person name="Reinhardt R."/>
            <person name="Weissenbach J."/>
            <person name="Roy S.W."/>
            <person name="Artiguenave F."/>
            <person name="Postlethwait J.H."/>
            <person name="Manak J.R."/>
            <person name="Thompson E.M."/>
            <person name="Jaillon O."/>
            <person name="Du Pasquier L."/>
            <person name="Boudinot P."/>
            <person name="Liberles D.A."/>
            <person name="Volff J.N."/>
            <person name="Philippe H."/>
            <person name="Lenhard B."/>
            <person name="Roest Crollius H."/>
            <person name="Wincker P."/>
            <person name="Chourrout D."/>
        </authorList>
    </citation>
    <scope>NUCLEOTIDE SEQUENCE [LARGE SCALE GENOMIC DNA]</scope>
</reference>
<feature type="region of interest" description="Disordered" evidence="1">
    <location>
        <begin position="203"/>
        <end position="224"/>
    </location>
</feature>
<evidence type="ECO:0000313" key="2">
    <source>
        <dbReference type="EMBL" id="CBY11384.1"/>
    </source>
</evidence>
<organism evidence="2">
    <name type="scientific">Oikopleura dioica</name>
    <name type="common">Tunicate</name>
    <dbReference type="NCBI Taxonomy" id="34765"/>
    <lineage>
        <taxon>Eukaryota</taxon>
        <taxon>Metazoa</taxon>
        <taxon>Chordata</taxon>
        <taxon>Tunicata</taxon>
        <taxon>Appendicularia</taxon>
        <taxon>Copelata</taxon>
        <taxon>Oikopleuridae</taxon>
        <taxon>Oikopleura</taxon>
    </lineage>
</organism>
<evidence type="ECO:0000313" key="3">
    <source>
        <dbReference type="Proteomes" id="UP000001307"/>
    </source>
</evidence>